<organism evidence="3 4">
    <name type="scientific">Phyllosticta citrichinensis</name>
    <dbReference type="NCBI Taxonomy" id="1130410"/>
    <lineage>
        <taxon>Eukaryota</taxon>
        <taxon>Fungi</taxon>
        <taxon>Dikarya</taxon>
        <taxon>Ascomycota</taxon>
        <taxon>Pezizomycotina</taxon>
        <taxon>Dothideomycetes</taxon>
        <taxon>Dothideomycetes incertae sedis</taxon>
        <taxon>Botryosphaeriales</taxon>
        <taxon>Phyllostictaceae</taxon>
        <taxon>Phyllosticta</taxon>
    </lineage>
</organism>
<dbReference type="InterPro" id="IPR017853">
    <property type="entry name" value="GH"/>
</dbReference>
<evidence type="ECO:0000313" key="3">
    <source>
        <dbReference type="EMBL" id="KAK8153150.1"/>
    </source>
</evidence>
<proteinExistence type="predicted"/>
<dbReference type="InterPro" id="IPR024655">
    <property type="entry name" value="Asl1_glyco_hydro_catalytic"/>
</dbReference>
<dbReference type="PANTHER" id="PTHR34154">
    <property type="entry name" value="ALKALI-SENSITIVE LINKAGE PROTEIN 1"/>
    <property type="match status" value="1"/>
</dbReference>
<sequence length="340" mass="37258">MITSCTPLYRGPHFFERLFSCFFPTMLCRLHAMLLAAAFFALIGPGSTTRSSKRGLVYVPSSKHPDDGEIFVGNGSDLTWYYNYGYAETDLYDNTSLNFVPMLWGASDEDTSTTFLDAVEKLLDNGRNITHVLAFNEPDGGHSTGGSNVPADLAASTWKRQIEPLRKKGVKVGAPAVTSAPTGFTWLQNFFSECAGGCHPDFIPVHFYGNFEGLASHLGQVMATYPNMSEVWVTEFALAEEDLKTTQTFFNQSIEYLDRLTNVTRYSYFGSFRSDVSNVGPNVAMLNQQGKLTDIGSWYLGGSATNVKPKGAAGRIGTFDGWTIVVVLAGLFHAGLFLVC</sequence>
<keyword evidence="4" id="KW-1185">Reference proteome</keyword>
<protein>
    <submittedName>
        <fullName evidence="3">Glycosyl hydrolase catalytic core-domain-containing protein</fullName>
    </submittedName>
</protein>
<feature type="domain" description="Asl1-like glycosyl hydrolase catalytic" evidence="2">
    <location>
        <begin position="55"/>
        <end position="299"/>
    </location>
</feature>
<keyword evidence="1" id="KW-1133">Transmembrane helix</keyword>
<keyword evidence="3" id="KW-0378">Hydrolase</keyword>
<evidence type="ECO:0000313" key="4">
    <source>
        <dbReference type="Proteomes" id="UP001456524"/>
    </source>
</evidence>
<comment type="caution">
    <text evidence="3">The sequence shown here is derived from an EMBL/GenBank/DDBJ whole genome shotgun (WGS) entry which is preliminary data.</text>
</comment>
<dbReference type="Proteomes" id="UP001456524">
    <property type="component" value="Unassembled WGS sequence"/>
</dbReference>
<keyword evidence="1" id="KW-0472">Membrane</keyword>
<dbReference type="EMBL" id="JBBWUH010000013">
    <property type="protein sequence ID" value="KAK8153150.1"/>
    <property type="molecule type" value="Genomic_DNA"/>
</dbReference>
<dbReference type="SUPFAM" id="SSF51445">
    <property type="entry name" value="(Trans)glycosidases"/>
    <property type="match status" value="1"/>
</dbReference>
<dbReference type="Pfam" id="PF11790">
    <property type="entry name" value="Glyco_hydro_cc"/>
    <property type="match status" value="1"/>
</dbReference>
<evidence type="ECO:0000256" key="1">
    <source>
        <dbReference type="SAM" id="Phobius"/>
    </source>
</evidence>
<dbReference type="GO" id="GO:0016787">
    <property type="term" value="F:hydrolase activity"/>
    <property type="evidence" value="ECO:0007669"/>
    <property type="project" value="UniProtKB-KW"/>
</dbReference>
<evidence type="ECO:0000259" key="2">
    <source>
        <dbReference type="Pfam" id="PF11790"/>
    </source>
</evidence>
<reference evidence="3 4" key="1">
    <citation type="journal article" date="2022" name="G3 (Bethesda)">
        <title>Enemy or ally: a genomic approach to elucidate the lifestyle of Phyllosticta citrichinaensis.</title>
        <authorList>
            <person name="Buijs V.A."/>
            <person name="Groenewald J.Z."/>
            <person name="Haridas S."/>
            <person name="LaButti K.M."/>
            <person name="Lipzen A."/>
            <person name="Martin F.M."/>
            <person name="Barry K."/>
            <person name="Grigoriev I.V."/>
            <person name="Crous P.W."/>
            <person name="Seidl M.F."/>
        </authorList>
    </citation>
    <scope>NUCLEOTIDE SEQUENCE [LARGE SCALE GENOMIC DNA]</scope>
    <source>
        <strain evidence="3 4">CBS 129764</strain>
    </source>
</reference>
<keyword evidence="1" id="KW-0812">Transmembrane</keyword>
<gene>
    <name evidence="3" type="ORF">IWX90DRAFT_445484</name>
</gene>
<dbReference type="InterPro" id="IPR053183">
    <property type="entry name" value="ASL1"/>
</dbReference>
<name>A0ABR1XG40_9PEZI</name>
<feature type="transmembrane region" description="Helical" evidence="1">
    <location>
        <begin position="319"/>
        <end position="339"/>
    </location>
</feature>
<dbReference type="Gene3D" id="3.20.20.80">
    <property type="entry name" value="Glycosidases"/>
    <property type="match status" value="1"/>
</dbReference>
<feature type="transmembrane region" description="Helical" evidence="1">
    <location>
        <begin position="22"/>
        <end position="44"/>
    </location>
</feature>
<accession>A0ABR1XG40</accession>
<dbReference type="PANTHER" id="PTHR34154:SF3">
    <property type="entry name" value="ALKALI-SENSITIVE LINKAGE PROTEIN 1"/>
    <property type="match status" value="1"/>
</dbReference>